<feature type="transmembrane region" description="Helical" evidence="7">
    <location>
        <begin position="31"/>
        <end position="51"/>
    </location>
</feature>
<dbReference type="InterPro" id="IPR023494">
    <property type="entry name" value="Cyt_c_bgen_Ccs1/CcsB/ResB"/>
</dbReference>
<protein>
    <recommendedName>
        <fullName evidence="6">Cytochrome c biogenesis protein CcsB</fullName>
    </recommendedName>
</protein>
<gene>
    <name evidence="6" type="primary">ccsB</name>
    <name evidence="6" type="synonym">ccs1</name>
    <name evidence="9" type="ORF">VPK24_02250</name>
</gene>
<feature type="transmembrane region" description="Helical" evidence="7">
    <location>
        <begin position="400"/>
        <end position="417"/>
    </location>
</feature>
<feature type="transmembrane region" description="Helical" evidence="7">
    <location>
        <begin position="183"/>
        <end position="206"/>
    </location>
</feature>
<feature type="domain" description="ResB-like" evidence="8">
    <location>
        <begin position="384"/>
        <end position="448"/>
    </location>
</feature>
<evidence type="ECO:0000256" key="1">
    <source>
        <dbReference type="ARBA" id="ARBA00004141"/>
    </source>
</evidence>
<evidence type="ECO:0000313" key="10">
    <source>
        <dbReference type="Proteomes" id="UP001604335"/>
    </source>
</evidence>
<sequence length="472" mass="51352">MDANDGLQQTPLNGAIGRSWWRAGVRIIADLRLAIVLLLVIAVASITGTVIEQGQGLEFYQANYPEDPALFGFLSWKVLLALGLNTVYRTWWYLGLLVLFGTSLAACTALRQWPALKAAQHWSYYRAPRQFEKLALSARLDLGEASSAIAPATPLLQAKGYRVFAEGSSLYARKGIVGRIGPIIVHAGMLIVLLGGIIGALTGFIAQEMIPSGQTFQVTNIIDGGPLAAGNVPRDWSVKVNRFWIEYLPDGNIDQFYSDLSVLDQAGQERDRQTIFVNQPLRYRGVTMYQTDWGIAAVKVRINNSPSIQLPMGKLNLPGAGRIWGTWVPTKPDLSEGVSLLARDLQGAVLIYDATGRPIATTRVGRSTPITLGDRTLTLAVDDLIGSTGLQIKADPSIPIVYLGFGLLMVGVVMSYFSHSQIWLLQEGRSLYVGGRTNRAQVTFEREMLEAIAQLQATVPIASSPTPAATET</sequence>
<dbReference type="Proteomes" id="UP001604335">
    <property type="component" value="Unassembled WGS sequence"/>
</dbReference>
<dbReference type="RefSeq" id="WP_393010344.1">
    <property type="nucleotide sequence ID" value="NZ_JAZAQF010000012.1"/>
</dbReference>
<dbReference type="HAMAP" id="MF_01392">
    <property type="entry name" value="CytC_Ccs1"/>
    <property type="match status" value="1"/>
</dbReference>
<evidence type="ECO:0000256" key="2">
    <source>
        <dbReference type="ARBA" id="ARBA00022692"/>
    </source>
</evidence>
<dbReference type="PANTHER" id="PTHR31566:SF0">
    <property type="entry name" value="CYTOCHROME C BIOGENESIS PROTEIN CCS1, CHLOROPLASTIC"/>
    <property type="match status" value="1"/>
</dbReference>
<keyword evidence="6" id="KW-0793">Thylakoid</keyword>
<comment type="function">
    <text evidence="6">Required during biogenesis of c-type cytochromes (cytochrome c6 and cytochrome f) at the step of heme attachment.</text>
</comment>
<dbReference type="InterPro" id="IPR007816">
    <property type="entry name" value="ResB-like_domain"/>
</dbReference>
<organism evidence="9 10">
    <name type="scientific">Limnothrix redekei LRLZ20PSL1</name>
    <dbReference type="NCBI Taxonomy" id="3112953"/>
    <lineage>
        <taxon>Bacteria</taxon>
        <taxon>Bacillati</taxon>
        <taxon>Cyanobacteriota</taxon>
        <taxon>Cyanophyceae</taxon>
        <taxon>Pseudanabaenales</taxon>
        <taxon>Pseudanabaenaceae</taxon>
        <taxon>Limnothrix</taxon>
    </lineage>
</organism>
<dbReference type="Pfam" id="PF05140">
    <property type="entry name" value="ResB"/>
    <property type="match status" value="2"/>
</dbReference>
<name>A0ABW7C6E7_9CYAN</name>
<evidence type="ECO:0000256" key="3">
    <source>
        <dbReference type="ARBA" id="ARBA00022748"/>
    </source>
</evidence>
<keyword evidence="10" id="KW-1185">Reference proteome</keyword>
<comment type="caution">
    <text evidence="9">The sequence shown here is derived from an EMBL/GenBank/DDBJ whole genome shotgun (WGS) entry which is preliminary data.</text>
</comment>
<accession>A0ABW7C6E7</accession>
<evidence type="ECO:0000313" key="9">
    <source>
        <dbReference type="EMBL" id="MFG3816443.1"/>
    </source>
</evidence>
<keyword evidence="3 6" id="KW-0201">Cytochrome c-type biogenesis</keyword>
<dbReference type="PANTHER" id="PTHR31566">
    <property type="entry name" value="CYTOCHROME C BIOGENESIS PROTEIN CCS1, CHLOROPLASTIC"/>
    <property type="match status" value="1"/>
</dbReference>
<comment type="similarity">
    <text evidence="6">Belongs to the Ccs1/CcsB family.</text>
</comment>
<evidence type="ECO:0000256" key="7">
    <source>
        <dbReference type="SAM" id="Phobius"/>
    </source>
</evidence>
<evidence type="ECO:0000256" key="4">
    <source>
        <dbReference type="ARBA" id="ARBA00022989"/>
    </source>
</evidence>
<evidence type="ECO:0000256" key="5">
    <source>
        <dbReference type="ARBA" id="ARBA00023136"/>
    </source>
</evidence>
<evidence type="ECO:0000259" key="8">
    <source>
        <dbReference type="Pfam" id="PF05140"/>
    </source>
</evidence>
<reference evidence="10" key="1">
    <citation type="journal article" date="2024" name="Algal Res.">
        <title>Biochemical, toxicological and genomic investigation of a high-biomass producing Limnothrix strain isolated from Italian shallow drinking water reservoir.</title>
        <authorList>
            <person name="Simonazzi M."/>
            <person name="Shishido T.K."/>
            <person name="Delbaje E."/>
            <person name="Wahlsten M."/>
            <person name="Fewer D.P."/>
            <person name="Sivonen K."/>
            <person name="Pezzolesi L."/>
            <person name="Pistocchi R."/>
        </authorList>
    </citation>
    <scope>NUCLEOTIDE SEQUENCE [LARGE SCALE GENOMIC DNA]</scope>
    <source>
        <strain evidence="10">LRLZ20PSL1</strain>
    </source>
</reference>
<keyword evidence="2 6" id="KW-0812">Transmembrane</keyword>
<comment type="subunit">
    <text evidence="6">May interact with CcsA.</text>
</comment>
<evidence type="ECO:0000256" key="6">
    <source>
        <dbReference type="HAMAP-Rule" id="MF_01392"/>
    </source>
</evidence>
<dbReference type="EMBL" id="JAZAQF010000012">
    <property type="protein sequence ID" value="MFG3816443.1"/>
    <property type="molecule type" value="Genomic_DNA"/>
</dbReference>
<comment type="subcellular location">
    <subcellularLocation>
        <location evidence="6">Cellular thylakoid membrane</location>
        <topology evidence="6">Multi-pass membrane protein</topology>
    </subcellularLocation>
    <subcellularLocation>
        <location evidence="1">Membrane</location>
        <topology evidence="1">Multi-pass membrane protein</topology>
    </subcellularLocation>
</comment>
<keyword evidence="5 6" id="KW-0472">Membrane</keyword>
<keyword evidence="4 6" id="KW-1133">Transmembrane helix</keyword>
<proteinExistence type="inferred from homology"/>
<feature type="domain" description="ResB-like" evidence="8">
    <location>
        <begin position="31"/>
        <end position="303"/>
    </location>
</feature>
<feature type="transmembrane region" description="Helical" evidence="7">
    <location>
        <begin position="91"/>
        <end position="110"/>
    </location>
</feature>